<dbReference type="PANTHER" id="PTHR45738">
    <property type="entry name" value="POLYPHOSPHOINOSITIDE PHOSPHATASE"/>
    <property type="match status" value="1"/>
</dbReference>
<dbReference type="WBParaSite" id="PSAMB.scaffold5246size12213.g26203.t1">
    <property type="protein sequence ID" value="PSAMB.scaffold5246size12213.g26203.t1"/>
    <property type="gene ID" value="PSAMB.scaffold5246size12213.g26203"/>
</dbReference>
<dbReference type="GO" id="GO:0043813">
    <property type="term" value="F:phosphatidylinositol-3,5-bisphosphate 5-phosphatase activity"/>
    <property type="evidence" value="ECO:0007669"/>
    <property type="project" value="InterPro"/>
</dbReference>
<dbReference type="Proteomes" id="UP000887566">
    <property type="component" value="Unplaced"/>
</dbReference>
<dbReference type="InterPro" id="IPR043573">
    <property type="entry name" value="Fig4-like"/>
</dbReference>
<evidence type="ECO:0000256" key="2">
    <source>
        <dbReference type="SAM" id="MobiDB-lite"/>
    </source>
</evidence>
<protein>
    <submittedName>
        <fullName evidence="4">Uncharacterized protein</fullName>
    </submittedName>
</protein>
<organism evidence="3 4">
    <name type="scientific">Plectus sambesii</name>
    <dbReference type="NCBI Taxonomy" id="2011161"/>
    <lineage>
        <taxon>Eukaryota</taxon>
        <taxon>Metazoa</taxon>
        <taxon>Ecdysozoa</taxon>
        <taxon>Nematoda</taxon>
        <taxon>Chromadorea</taxon>
        <taxon>Plectida</taxon>
        <taxon>Plectina</taxon>
        <taxon>Plectoidea</taxon>
        <taxon>Plectidae</taxon>
        <taxon>Plectus</taxon>
    </lineage>
</organism>
<evidence type="ECO:0000313" key="4">
    <source>
        <dbReference type="WBParaSite" id="PSAMB.scaffold5246size12213.g26203.t1"/>
    </source>
</evidence>
<keyword evidence="1" id="KW-0378">Hydrolase</keyword>
<feature type="region of interest" description="Disordered" evidence="2">
    <location>
        <begin position="121"/>
        <end position="147"/>
    </location>
</feature>
<name>A0A914WV29_9BILA</name>
<proteinExistence type="predicted"/>
<keyword evidence="3" id="KW-1185">Reference proteome</keyword>
<dbReference type="GO" id="GO:0046856">
    <property type="term" value="P:phosphatidylinositol dephosphorylation"/>
    <property type="evidence" value="ECO:0007669"/>
    <property type="project" value="InterPro"/>
</dbReference>
<dbReference type="PANTHER" id="PTHR45738:SF5">
    <property type="entry name" value="POLYPHOSPHOINOSITIDE PHOSPHATASE"/>
    <property type="match status" value="1"/>
</dbReference>
<feature type="compositionally biased region" description="Basic and acidic residues" evidence="2">
    <location>
        <begin position="216"/>
        <end position="235"/>
    </location>
</feature>
<evidence type="ECO:0000313" key="3">
    <source>
        <dbReference type="Proteomes" id="UP000887566"/>
    </source>
</evidence>
<sequence>MGFIDEPHLPLQSQTCRVFEELYEEHGDTLALQYAGSQLVHSIKTYKKTAAFQERSRDVIQTLSRYYSNTFGDYDKQNAINLFLGMYRPTGRLPPLWELTTDVYLHNAAGKSKADYCAWMDSSDSEEGDENESGVERERNASRASLSGSMPTIAELSDYAAYYRTYELTSFDAMLKEQREQKSISVDSLMHETLSGGPQSFKLWPNKAPGAGVPQEAKKPSPDPHQSDKNKKEAGHWSSSDDDAEDRSDFEVIYSAEFPRKDGANDSKTLRQDRSRAGQGLSLGLRPMKQVYGWEPKQPSKSDMLKYAAYARLGGLKLTDQDWEWMRRKRLSDLHVDHVDFNKIKPMSLFTTDSVFGVEPPSVPERSMKMYRDAVTCARKGPRLPPKKDADSYAAYAAAH</sequence>
<feature type="compositionally biased region" description="Acidic residues" evidence="2">
    <location>
        <begin position="123"/>
        <end position="133"/>
    </location>
</feature>
<dbReference type="AlphaFoldDB" id="A0A914WV29"/>
<reference evidence="4" key="1">
    <citation type="submission" date="2022-11" db="UniProtKB">
        <authorList>
            <consortium name="WormBaseParasite"/>
        </authorList>
    </citation>
    <scope>IDENTIFICATION</scope>
</reference>
<feature type="region of interest" description="Disordered" evidence="2">
    <location>
        <begin position="379"/>
        <end position="400"/>
    </location>
</feature>
<accession>A0A914WV29</accession>
<feature type="region of interest" description="Disordered" evidence="2">
    <location>
        <begin position="197"/>
        <end position="246"/>
    </location>
</feature>
<evidence type="ECO:0000256" key="1">
    <source>
        <dbReference type="ARBA" id="ARBA00022801"/>
    </source>
</evidence>